<proteinExistence type="predicted"/>
<dbReference type="Pfam" id="PF05402">
    <property type="entry name" value="PqqD"/>
    <property type="match status" value="1"/>
</dbReference>
<dbReference type="Proteomes" id="UP000246635">
    <property type="component" value="Unassembled WGS sequence"/>
</dbReference>
<dbReference type="AlphaFoldDB" id="A0A2V2YN03"/>
<keyword evidence="2" id="KW-1185">Reference proteome</keyword>
<sequence>MYYSIPKDTLASRDQGEFVLMNMETGKFYGLDSTGSEIWALLEEGMSISAISDQLCIRYPQVSQERALADISGLINQLLQAKLIQEKPR</sequence>
<comment type="caution">
    <text evidence="1">The sequence shown here is derived from an EMBL/GenBank/DDBJ whole genome shotgun (WGS) entry which is preliminary data.</text>
</comment>
<protein>
    <submittedName>
        <fullName evidence="1">Coenzyme PQQ synthesis protein D (PqqD)</fullName>
    </submittedName>
</protein>
<dbReference type="EMBL" id="QGTQ01000023">
    <property type="protein sequence ID" value="PWV95958.1"/>
    <property type="molecule type" value="Genomic_DNA"/>
</dbReference>
<dbReference type="InterPro" id="IPR041881">
    <property type="entry name" value="PqqD_sf"/>
</dbReference>
<gene>
    <name evidence="1" type="ORF">DFQ01_12335</name>
</gene>
<dbReference type="RefSeq" id="WP_110046115.1">
    <property type="nucleotide sequence ID" value="NZ_CP054613.1"/>
</dbReference>
<evidence type="ECO:0000313" key="1">
    <source>
        <dbReference type="EMBL" id="PWV95958.1"/>
    </source>
</evidence>
<evidence type="ECO:0000313" key="2">
    <source>
        <dbReference type="Proteomes" id="UP000246635"/>
    </source>
</evidence>
<dbReference type="Gene3D" id="1.10.10.1150">
    <property type="entry name" value="Coenzyme PQQ synthesis protein D (PqqD)"/>
    <property type="match status" value="1"/>
</dbReference>
<accession>A0A2V2YN03</accession>
<dbReference type="InterPro" id="IPR008792">
    <property type="entry name" value="PQQD"/>
</dbReference>
<reference evidence="1 2" key="1">
    <citation type="submission" date="2018-05" db="EMBL/GenBank/DDBJ databases">
        <title>Genomic Encyclopedia of Type Strains, Phase III (KMG-III): the genomes of soil and plant-associated and newly described type strains.</title>
        <authorList>
            <person name="Whitman W."/>
        </authorList>
    </citation>
    <scope>NUCLEOTIDE SEQUENCE [LARGE SCALE GENOMIC DNA]</scope>
    <source>
        <strain evidence="1 2">CECT 5696</strain>
    </source>
</reference>
<name>A0A2V2YN03_9BACL</name>
<dbReference type="OrthoDB" id="1495225at2"/>
<organism evidence="1 2">
    <name type="scientific">Paenibacillus cellulosilyticus</name>
    <dbReference type="NCBI Taxonomy" id="375489"/>
    <lineage>
        <taxon>Bacteria</taxon>
        <taxon>Bacillati</taxon>
        <taxon>Bacillota</taxon>
        <taxon>Bacilli</taxon>
        <taxon>Bacillales</taxon>
        <taxon>Paenibacillaceae</taxon>
        <taxon>Paenibacillus</taxon>
    </lineage>
</organism>